<reference evidence="2" key="1">
    <citation type="journal article" date="2019" name="Int. J. Syst. Evol. Microbiol.">
        <title>The Global Catalogue of Microorganisms (GCM) 10K type strain sequencing project: providing services to taxonomists for standard genome sequencing and annotation.</title>
        <authorList>
            <consortium name="The Broad Institute Genomics Platform"/>
            <consortium name="The Broad Institute Genome Sequencing Center for Infectious Disease"/>
            <person name="Wu L."/>
            <person name="Ma J."/>
        </authorList>
    </citation>
    <scope>NUCLEOTIDE SEQUENCE [LARGE SCALE GENOMIC DNA]</scope>
    <source>
        <strain evidence="2">KCTC 52368</strain>
    </source>
</reference>
<dbReference type="RefSeq" id="WP_377766872.1">
    <property type="nucleotide sequence ID" value="NZ_JBHULB010000013.1"/>
</dbReference>
<dbReference type="EMBL" id="JBHULB010000013">
    <property type="protein sequence ID" value="MFD2587326.1"/>
    <property type="molecule type" value="Genomic_DNA"/>
</dbReference>
<gene>
    <name evidence="1" type="ORF">ACFSQJ_10315</name>
</gene>
<proteinExistence type="predicted"/>
<comment type="caution">
    <text evidence="1">The sequence shown here is derived from an EMBL/GenBank/DDBJ whole genome shotgun (WGS) entry which is preliminary data.</text>
</comment>
<protein>
    <recommendedName>
        <fullName evidence="3">Secreted protein</fullName>
    </recommendedName>
</protein>
<evidence type="ECO:0000313" key="1">
    <source>
        <dbReference type="EMBL" id="MFD2587326.1"/>
    </source>
</evidence>
<organism evidence="1 2">
    <name type="scientific">Croceitalea marina</name>
    <dbReference type="NCBI Taxonomy" id="1775166"/>
    <lineage>
        <taxon>Bacteria</taxon>
        <taxon>Pseudomonadati</taxon>
        <taxon>Bacteroidota</taxon>
        <taxon>Flavobacteriia</taxon>
        <taxon>Flavobacteriales</taxon>
        <taxon>Flavobacteriaceae</taxon>
        <taxon>Croceitalea</taxon>
    </lineage>
</organism>
<keyword evidence="2" id="KW-1185">Reference proteome</keyword>
<dbReference type="PROSITE" id="PS51257">
    <property type="entry name" value="PROKAR_LIPOPROTEIN"/>
    <property type="match status" value="1"/>
</dbReference>
<accession>A0ABW5MY40</accession>
<evidence type="ECO:0008006" key="3">
    <source>
        <dbReference type="Google" id="ProtNLM"/>
    </source>
</evidence>
<name>A0ABW5MY40_9FLAO</name>
<dbReference type="Proteomes" id="UP001597526">
    <property type="component" value="Unassembled WGS sequence"/>
</dbReference>
<evidence type="ECO:0000313" key="2">
    <source>
        <dbReference type="Proteomes" id="UP001597526"/>
    </source>
</evidence>
<sequence>MKAQKLIFAVAVLFTIGLSTSCTKSDIAEQDELYEQSIERDEITEDDVV</sequence>